<accession>W9GVU4</accession>
<evidence type="ECO:0000313" key="3">
    <source>
        <dbReference type="Proteomes" id="UP000019486"/>
    </source>
</evidence>
<proteinExistence type="predicted"/>
<dbReference type="Proteomes" id="UP000019486">
    <property type="component" value="Unassembled WGS sequence"/>
</dbReference>
<feature type="transmembrane region" description="Helical" evidence="1">
    <location>
        <begin position="29"/>
        <end position="49"/>
    </location>
</feature>
<reference evidence="2 3" key="1">
    <citation type="submission" date="2013-08" db="EMBL/GenBank/DDBJ databases">
        <title>The genome sequence of Skermanella stibiiresistens.</title>
        <authorList>
            <person name="Zhu W."/>
            <person name="Wang G."/>
        </authorList>
    </citation>
    <scope>NUCLEOTIDE SEQUENCE [LARGE SCALE GENOMIC DNA]</scope>
    <source>
        <strain evidence="2 3">SB22</strain>
    </source>
</reference>
<sequence>MTLGEKYSYEIVRDLNNQITIFDILFRRMILRILLAQLLVPHTVIYTYLYTVR</sequence>
<dbReference type="EMBL" id="AVFL01000036">
    <property type="protein sequence ID" value="EWY36751.1"/>
    <property type="molecule type" value="Genomic_DNA"/>
</dbReference>
<protein>
    <submittedName>
        <fullName evidence="2">Uncharacterized protein</fullName>
    </submittedName>
</protein>
<keyword evidence="1" id="KW-0812">Transmembrane</keyword>
<evidence type="ECO:0000256" key="1">
    <source>
        <dbReference type="SAM" id="Phobius"/>
    </source>
</evidence>
<organism evidence="2 3">
    <name type="scientific">Skermanella stibiiresistens SB22</name>
    <dbReference type="NCBI Taxonomy" id="1385369"/>
    <lineage>
        <taxon>Bacteria</taxon>
        <taxon>Pseudomonadati</taxon>
        <taxon>Pseudomonadota</taxon>
        <taxon>Alphaproteobacteria</taxon>
        <taxon>Rhodospirillales</taxon>
        <taxon>Azospirillaceae</taxon>
        <taxon>Skermanella</taxon>
    </lineage>
</organism>
<keyword evidence="3" id="KW-1185">Reference proteome</keyword>
<keyword evidence="1" id="KW-0472">Membrane</keyword>
<comment type="caution">
    <text evidence="2">The sequence shown here is derived from an EMBL/GenBank/DDBJ whole genome shotgun (WGS) entry which is preliminary data.</text>
</comment>
<gene>
    <name evidence="2" type="ORF">N825_25290</name>
</gene>
<dbReference type="AlphaFoldDB" id="W9GVU4"/>
<keyword evidence="1" id="KW-1133">Transmembrane helix</keyword>
<evidence type="ECO:0000313" key="2">
    <source>
        <dbReference type="EMBL" id="EWY36751.1"/>
    </source>
</evidence>
<name>W9GVU4_9PROT</name>